<reference evidence="5" key="1">
    <citation type="submission" date="2020-12" db="EMBL/GenBank/DDBJ databases">
        <title>WGS assembly of Carya illinoinensis cv. Pawnee.</title>
        <authorList>
            <person name="Platts A."/>
            <person name="Shu S."/>
            <person name="Wright S."/>
            <person name="Barry K."/>
            <person name="Edger P."/>
            <person name="Pires J.C."/>
            <person name="Schmutz J."/>
        </authorList>
    </citation>
    <scope>NUCLEOTIDE SEQUENCE</scope>
    <source>
        <tissue evidence="5">Leaf</tissue>
    </source>
</reference>
<dbReference type="Proteomes" id="UP000811609">
    <property type="component" value="Chromosome 10"/>
</dbReference>
<organism evidence="5 6">
    <name type="scientific">Carya illinoinensis</name>
    <name type="common">Pecan</name>
    <dbReference type="NCBI Taxonomy" id="32201"/>
    <lineage>
        <taxon>Eukaryota</taxon>
        <taxon>Viridiplantae</taxon>
        <taxon>Streptophyta</taxon>
        <taxon>Embryophyta</taxon>
        <taxon>Tracheophyta</taxon>
        <taxon>Spermatophyta</taxon>
        <taxon>Magnoliopsida</taxon>
        <taxon>eudicotyledons</taxon>
        <taxon>Gunneridae</taxon>
        <taxon>Pentapetalae</taxon>
        <taxon>rosids</taxon>
        <taxon>fabids</taxon>
        <taxon>Fagales</taxon>
        <taxon>Juglandaceae</taxon>
        <taxon>Carya</taxon>
    </lineage>
</organism>
<evidence type="ECO:0000259" key="4">
    <source>
        <dbReference type="Pfam" id="PF23598"/>
    </source>
</evidence>
<evidence type="ECO:0000259" key="3">
    <source>
        <dbReference type="Pfam" id="PF00931"/>
    </source>
</evidence>
<dbReference type="GO" id="GO:0043531">
    <property type="term" value="F:ADP binding"/>
    <property type="evidence" value="ECO:0007669"/>
    <property type="project" value="InterPro"/>
</dbReference>
<dbReference type="InterPro" id="IPR002182">
    <property type="entry name" value="NB-ARC"/>
</dbReference>
<proteinExistence type="predicted"/>
<evidence type="ECO:0000256" key="2">
    <source>
        <dbReference type="ARBA" id="ARBA00022821"/>
    </source>
</evidence>
<dbReference type="EMBL" id="CM031818">
    <property type="protein sequence ID" value="KAG6639601.1"/>
    <property type="molecule type" value="Genomic_DNA"/>
</dbReference>
<dbReference type="Pfam" id="PF00931">
    <property type="entry name" value="NB-ARC"/>
    <property type="match status" value="1"/>
</dbReference>
<dbReference type="PROSITE" id="PS51450">
    <property type="entry name" value="LRR"/>
    <property type="match status" value="1"/>
</dbReference>
<evidence type="ECO:0008006" key="7">
    <source>
        <dbReference type="Google" id="ProtNLM"/>
    </source>
</evidence>
<name>A0A8T1PDB4_CARIL</name>
<keyword evidence="1" id="KW-0677">Repeat</keyword>
<dbReference type="PANTHER" id="PTHR36766">
    <property type="entry name" value="PLANT BROAD-SPECTRUM MILDEW RESISTANCE PROTEIN RPW8"/>
    <property type="match status" value="1"/>
</dbReference>
<protein>
    <recommendedName>
        <fullName evidence="7">NB-ARC domain-containing protein</fullName>
    </recommendedName>
</protein>
<keyword evidence="2" id="KW-0611">Plant defense</keyword>
<comment type="caution">
    <text evidence="5">The sequence shown here is derived from an EMBL/GenBank/DDBJ whole genome shotgun (WGS) entry which is preliminary data.</text>
</comment>
<evidence type="ECO:0000256" key="1">
    <source>
        <dbReference type="ARBA" id="ARBA00022737"/>
    </source>
</evidence>
<dbReference type="InterPro" id="IPR055414">
    <property type="entry name" value="LRR_R13L4/SHOC2-like"/>
</dbReference>
<dbReference type="Pfam" id="PF23598">
    <property type="entry name" value="LRR_14"/>
    <property type="match status" value="1"/>
</dbReference>
<accession>A0A8T1PDB4</accession>
<gene>
    <name evidence="5" type="ORF">CIPAW_10G112000</name>
</gene>
<evidence type="ECO:0000313" key="6">
    <source>
        <dbReference type="Proteomes" id="UP000811609"/>
    </source>
</evidence>
<feature type="domain" description="NB-ARC" evidence="3">
    <location>
        <begin position="99"/>
        <end position="151"/>
    </location>
</feature>
<dbReference type="PANTHER" id="PTHR36766:SF61">
    <property type="entry name" value="NB-ARC DOMAIN DISEASE RESISTANCE PROTEIN"/>
    <property type="match status" value="1"/>
</dbReference>
<keyword evidence="6" id="KW-1185">Reference proteome</keyword>
<dbReference type="GO" id="GO:0006952">
    <property type="term" value="P:defense response"/>
    <property type="evidence" value="ECO:0007669"/>
    <property type="project" value="UniProtKB-KW"/>
</dbReference>
<dbReference type="AlphaFoldDB" id="A0A8T1PDB4"/>
<feature type="domain" description="Disease resistance R13L4/SHOC-2-like LRR" evidence="4">
    <location>
        <begin position="347"/>
        <end position="421"/>
    </location>
</feature>
<dbReference type="InterPro" id="IPR001611">
    <property type="entry name" value="Leu-rich_rpt"/>
</dbReference>
<sequence>MFDLAFGLLGKFLEKLGAFACQELCLAWGLQRDLKKSEHTISTIKIVLLDAEDRQASPNTTFLFLLHGTSIRLKLAPKTKHIKERLDEIKANKNKFNLIERLEDEHDKAKIIEVIVISIDELGGLGKTTLAKLVYNDETVVNHFQLKMWISLRELDKRFLLVLDNVWNENRNKWVELIDLLNEGSHGSVIVAMHIKLYQKKIKCLSLFVKCVFKEAEDKQHPNLILIADEIVEKYKGVPLAMKSLVGQLYSKKQEFEDVEDLYIKELIAICFFQYYKEENFCLYSFKMRDLSHDLVLSVAHEEWLDIDSDKKCIALTIRYLSFSYNLTSVQTIIYQTKLYMSSVEACVSRFKYLRVLAITDSDCENLSSSISTQKHLRYLNLSNNESIKKLPNFICKLHSFQTLLLFECENFERLPKDIWNMICRR</sequence>
<evidence type="ECO:0000313" key="5">
    <source>
        <dbReference type="EMBL" id="KAG6639601.1"/>
    </source>
</evidence>